<reference evidence="3 5" key="1">
    <citation type="submission" date="2006-04" db="EMBL/GenBank/DDBJ databases">
        <authorList>
            <person name="Nierman W.C."/>
        </authorList>
    </citation>
    <scope>NUCLEOTIDE SEQUENCE [LARGE SCALE GENOMIC DNA]</scope>
    <source>
        <strain evidence="3 5">DW4/3-1</strain>
    </source>
</reference>
<evidence type="ECO:0000313" key="4">
    <source>
        <dbReference type="Proteomes" id="UP000001351"/>
    </source>
</evidence>
<dbReference type="AlphaFoldDB" id="Q08RM8"/>
<dbReference type="EMBL" id="AAMD01000181">
    <property type="protein sequence ID" value="EAU63131.1"/>
    <property type="molecule type" value="Genomic_DNA"/>
</dbReference>
<reference evidence="2 4" key="2">
    <citation type="journal article" date="2011" name="Mol. Biol. Evol.">
        <title>Comparative genomic analysis of fruiting body formation in Myxococcales.</title>
        <authorList>
            <person name="Huntley S."/>
            <person name="Hamann N."/>
            <person name="Wegener-Feldbrugge S."/>
            <person name="Treuner-Lange A."/>
            <person name="Kube M."/>
            <person name="Reinhardt R."/>
            <person name="Klages S."/>
            <person name="Muller R."/>
            <person name="Ronning C.M."/>
            <person name="Nierman W.C."/>
            <person name="Sogaard-Andersen L."/>
        </authorList>
    </citation>
    <scope>NUCLEOTIDE SEQUENCE [LARGE SCALE GENOMIC DNA]</scope>
    <source>
        <strain evidence="2 4">DW4/3-1</strain>
    </source>
</reference>
<dbReference type="EMBL" id="CP002271">
    <property type="protein sequence ID" value="ADO68785.1"/>
    <property type="molecule type" value="Genomic_DNA"/>
</dbReference>
<protein>
    <recommendedName>
        <fullName evidence="1">DUF3943 domain-containing protein</fullName>
    </recommendedName>
</protein>
<accession>Q08RM8</accession>
<dbReference type="InterPro" id="IPR025079">
    <property type="entry name" value="DUF3943"/>
</dbReference>
<organism evidence="3 5">
    <name type="scientific">Stigmatella aurantiaca (strain DW4/3-1)</name>
    <dbReference type="NCBI Taxonomy" id="378806"/>
    <lineage>
        <taxon>Bacteria</taxon>
        <taxon>Pseudomonadati</taxon>
        <taxon>Myxococcota</taxon>
        <taxon>Myxococcia</taxon>
        <taxon>Myxococcales</taxon>
        <taxon>Cystobacterineae</taxon>
        <taxon>Archangiaceae</taxon>
        <taxon>Stigmatella</taxon>
    </lineage>
</organism>
<evidence type="ECO:0000313" key="5">
    <source>
        <dbReference type="Proteomes" id="UP000032702"/>
    </source>
</evidence>
<dbReference type="Proteomes" id="UP000032702">
    <property type="component" value="Unassembled WGS sequence"/>
</dbReference>
<dbReference type="Proteomes" id="UP000001351">
    <property type="component" value="Chromosome"/>
</dbReference>
<name>Q08RM8_STIAD</name>
<dbReference type="eggNOG" id="COG3637">
    <property type="taxonomic scope" value="Bacteria"/>
</dbReference>
<dbReference type="KEGG" id="sur:STAUR_0981"/>
<keyword evidence="4" id="KW-1185">Reference proteome</keyword>
<evidence type="ECO:0000313" key="2">
    <source>
        <dbReference type="EMBL" id="ADO68785.1"/>
    </source>
</evidence>
<dbReference type="RefSeq" id="WP_002618123.1">
    <property type="nucleotide sequence ID" value="NC_014623.1"/>
</dbReference>
<proteinExistence type="predicted"/>
<dbReference type="Pfam" id="PF13084">
    <property type="entry name" value="DUF3943"/>
    <property type="match status" value="1"/>
</dbReference>
<dbReference type="OrthoDB" id="9808630at2"/>
<feature type="domain" description="DUF3943" evidence="1">
    <location>
        <begin position="95"/>
        <end position="198"/>
    </location>
</feature>
<sequence>MMSGLLLAMALSSSLEPSPPTRDASAPAAAAVPDAPVRTWLVPVAHSAGLMAAMRTSLSLLWPRDFDPSRFRENFRQLRRSYSRPPSFDSHQRALEWDGDTWLINTVGHGLFGAEVYARSRQCGHGPGPSLLATTLASTAWEYGVEAFHKQPSAQDLLWTPIVGALLGEGRFQLHRRVRDGGLAPGPTRTVLLFLLDPLGESERRALGTRC</sequence>
<dbReference type="STRING" id="378806.STAUR_0981"/>
<dbReference type="HOGENOM" id="CLU_1174815_0_0_7"/>
<evidence type="ECO:0000259" key="1">
    <source>
        <dbReference type="Pfam" id="PF13084"/>
    </source>
</evidence>
<evidence type="ECO:0000313" key="3">
    <source>
        <dbReference type="EMBL" id="EAU63131.1"/>
    </source>
</evidence>
<gene>
    <name evidence="2" type="ordered locus">STAUR_0981</name>
    <name evidence="3" type="ORF">STIAU_0683</name>
</gene>